<feature type="region of interest" description="Disordered" evidence="1">
    <location>
        <begin position="398"/>
        <end position="455"/>
    </location>
</feature>
<dbReference type="InterPro" id="IPR026795">
    <property type="entry name" value="SHFL"/>
</dbReference>
<reference evidence="2" key="1">
    <citation type="submission" date="2021-01" db="EMBL/GenBank/DDBJ databases">
        <authorList>
            <person name="Corre E."/>
            <person name="Pelletier E."/>
            <person name="Niang G."/>
            <person name="Scheremetjew M."/>
            <person name="Finn R."/>
            <person name="Kale V."/>
            <person name="Holt S."/>
            <person name="Cochrane G."/>
            <person name="Meng A."/>
            <person name="Brown T."/>
            <person name="Cohen L."/>
        </authorList>
    </citation>
    <scope>NUCLEOTIDE SEQUENCE</scope>
    <source>
        <strain evidence="2">CCMP127</strain>
    </source>
</reference>
<gene>
    <name evidence="2" type="ORF">ACOF00016_LOCUS12144</name>
</gene>
<evidence type="ECO:0008006" key="3">
    <source>
        <dbReference type="Google" id="ProtNLM"/>
    </source>
</evidence>
<protein>
    <recommendedName>
        <fullName evidence="3">Zinc-binding domain-containing protein</fullName>
    </recommendedName>
</protein>
<feature type="compositionally biased region" description="Acidic residues" evidence="1">
    <location>
        <begin position="443"/>
        <end position="455"/>
    </location>
</feature>
<name>A0A7S3L803_9STRA</name>
<evidence type="ECO:0000256" key="1">
    <source>
        <dbReference type="SAM" id="MobiDB-lite"/>
    </source>
</evidence>
<dbReference type="Pfam" id="PF15135">
    <property type="entry name" value="UPF0515"/>
    <property type="match status" value="1"/>
</dbReference>
<feature type="region of interest" description="Disordered" evidence="1">
    <location>
        <begin position="352"/>
        <end position="377"/>
    </location>
</feature>
<feature type="compositionally biased region" description="Low complexity" evidence="1">
    <location>
        <begin position="407"/>
        <end position="423"/>
    </location>
</feature>
<accession>A0A7S3L803</accession>
<feature type="region of interest" description="Disordered" evidence="1">
    <location>
        <begin position="289"/>
        <end position="323"/>
    </location>
</feature>
<feature type="compositionally biased region" description="Basic and acidic residues" evidence="1">
    <location>
        <begin position="301"/>
        <end position="323"/>
    </location>
</feature>
<sequence length="455" mass="50946">MAGNNHNSTSDNDTSGTSNLTFQEIINLAKECGYVERRPSVSDTLFFIERSPSFEMHAVRINIYPTTRSIMTHLNHPNASTNELWRSNAYETLDELRTFFQNPRIHTGKGYRNASQAVRGCVSCGQMKHRTAFSNNQWRKGPDANKCIECQNGSSTTLTVTALKQHNQIGTQRDAPAGDRGLERRQFNCPMCPKYGRGTYVFFKKVPQFKPLVKCPQCKRATRGKCNRLAPVPRDKERGYGLFKCNQCNDKWGSSRAVANIGQECFTCASQGRTGIMVTPFRLEVVKKKSTGTDGRRMRRVPREPIPEDQTDQREYSSVDRERNVSGANEALVLDGRGVAAAPVGVRSYDLEPRLENNDSVEQEAEQVPAKPNRHSPPGYRHKCAGCAMGLCKRQTPPKSQVHDVSDGNTVSTSVSVVTNSSVDKTEYLDRDEDFSGCLKDEDSAEEQTDEWVQV</sequence>
<proteinExistence type="predicted"/>
<evidence type="ECO:0000313" key="2">
    <source>
        <dbReference type="EMBL" id="CAE0414979.1"/>
    </source>
</evidence>
<organism evidence="2">
    <name type="scientific">Amphora coffeiformis</name>
    <dbReference type="NCBI Taxonomy" id="265554"/>
    <lineage>
        <taxon>Eukaryota</taxon>
        <taxon>Sar</taxon>
        <taxon>Stramenopiles</taxon>
        <taxon>Ochrophyta</taxon>
        <taxon>Bacillariophyta</taxon>
        <taxon>Bacillariophyceae</taxon>
        <taxon>Bacillariophycidae</taxon>
        <taxon>Thalassiophysales</taxon>
        <taxon>Catenulaceae</taxon>
        <taxon>Amphora</taxon>
    </lineage>
</organism>
<dbReference type="AlphaFoldDB" id="A0A7S3L803"/>
<dbReference type="EMBL" id="HBIM01015371">
    <property type="protein sequence ID" value="CAE0414979.1"/>
    <property type="molecule type" value="Transcribed_RNA"/>
</dbReference>